<reference evidence="12 13" key="1">
    <citation type="journal article" date="2008" name="J. Bacteriol.">
        <title>'Candidatus Cloacamonas acidaminovorans': genome sequence reconstruction provides a first glimpse of a new bacterial division.</title>
        <authorList>
            <person name="Pelletier E."/>
            <person name="Kreimeyer A."/>
            <person name="Bocs S."/>
            <person name="Rouy Z."/>
            <person name="Gyapay G."/>
            <person name="Chouari R."/>
            <person name="Riviere D."/>
            <person name="Ganesan A."/>
            <person name="Daegelen P."/>
            <person name="Sghir A."/>
            <person name="Cohen G.N."/>
            <person name="Medigue C."/>
            <person name="Weissenbach J."/>
            <person name="Le Paslier D."/>
        </authorList>
    </citation>
    <scope>NUCLEOTIDE SEQUENCE [LARGE SCALE GENOMIC DNA]</scope>
    <source>
        <strain evidence="13">Evry</strain>
    </source>
</reference>
<dbReference type="EMBL" id="CU466930">
    <property type="protein sequence ID" value="CAO80892.1"/>
    <property type="molecule type" value="Genomic_DNA"/>
</dbReference>
<evidence type="ECO:0000256" key="6">
    <source>
        <dbReference type="ARBA" id="ARBA00022840"/>
    </source>
</evidence>
<dbReference type="InterPro" id="IPR036640">
    <property type="entry name" value="ABC1_TM_sf"/>
</dbReference>
<feature type="transmembrane region" description="Helical" evidence="9">
    <location>
        <begin position="245"/>
        <end position="268"/>
    </location>
</feature>
<name>B0VHS7_CLOAI</name>
<dbReference type="Pfam" id="PF00664">
    <property type="entry name" value="ABC_membrane"/>
    <property type="match status" value="1"/>
</dbReference>
<dbReference type="Gene3D" id="3.40.50.300">
    <property type="entry name" value="P-loop containing nucleotide triphosphate hydrolases"/>
    <property type="match status" value="1"/>
</dbReference>
<keyword evidence="4 9" id="KW-0812">Transmembrane</keyword>
<keyword evidence="2" id="KW-0813">Transport</keyword>
<feature type="transmembrane region" description="Helical" evidence="9">
    <location>
        <begin position="66"/>
        <end position="88"/>
    </location>
</feature>
<evidence type="ECO:0000313" key="12">
    <source>
        <dbReference type="EMBL" id="CAO80892.1"/>
    </source>
</evidence>
<dbReference type="OrthoDB" id="9761126at2"/>
<dbReference type="InterPro" id="IPR027417">
    <property type="entry name" value="P-loop_NTPase"/>
</dbReference>
<dbReference type="InterPro" id="IPR011527">
    <property type="entry name" value="ABC1_TM_dom"/>
</dbReference>
<evidence type="ECO:0000256" key="4">
    <source>
        <dbReference type="ARBA" id="ARBA00022692"/>
    </source>
</evidence>
<dbReference type="InterPro" id="IPR003593">
    <property type="entry name" value="AAA+_ATPase"/>
</dbReference>
<evidence type="ECO:0000256" key="8">
    <source>
        <dbReference type="ARBA" id="ARBA00023136"/>
    </source>
</evidence>
<keyword evidence="6" id="KW-0067">ATP-binding</keyword>
<dbReference type="SUPFAM" id="SSF90123">
    <property type="entry name" value="ABC transporter transmembrane region"/>
    <property type="match status" value="1"/>
</dbReference>
<feature type="transmembrane region" description="Helical" evidence="9">
    <location>
        <begin position="168"/>
        <end position="188"/>
    </location>
</feature>
<protein>
    <submittedName>
        <fullName evidence="12">ABC transporter (Membrane (N-terminal),atp_bind (C-terminal))</fullName>
        <ecNumber evidence="12">3.6.3.-</ecNumber>
    </submittedName>
</protein>
<evidence type="ECO:0000259" key="11">
    <source>
        <dbReference type="PROSITE" id="PS50929"/>
    </source>
</evidence>
<evidence type="ECO:0000256" key="7">
    <source>
        <dbReference type="ARBA" id="ARBA00022989"/>
    </source>
</evidence>
<dbReference type="Gene3D" id="1.20.1560.10">
    <property type="entry name" value="ABC transporter type 1, transmembrane domain"/>
    <property type="match status" value="1"/>
</dbReference>
<dbReference type="CDD" id="cd07346">
    <property type="entry name" value="ABC_6TM_exporters"/>
    <property type="match status" value="1"/>
</dbReference>
<keyword evidence="13" id="KW-1185">Reference proteome</keyword>
<feature type="domain" description="ABC transporter" evidence="10">
    <location>
        <begin position="343"/>
        <end position="577"/>
    </location>
</feature>
<evidence type="ECO:0000256" key="1">
    <source>
        <dbReference type="ARBA" id="ARBA00004651"/>
    </source>
</evidence>
<dbReference type="FunFam" id="3.40.50.300:FF:000221">
    <property type="entry name" value="Multidrug ABC transporter ATP-binding protein"/>
    <property type="match status" value="1"/>
</dbReference>
<dbReference type="PROSITE" id="PS50893">
    <property type="entry name" value="ABC_TRANSPORTER_2"/>
    <property type="match status" value="1"/>
</dbReference>
<dbReference type="Proteomes" id="UP000002019">
    <property type="component" value="Chromosome"/>
</dbReference>
<keyword evidence="7 9" id="KW-1133">Transmembrane helix</keyword>
<dbReference type="eggNOG" id="COG1132">
    <property type="taxonomic scope" value="Bacteria"/>
</dbReference>
<dbReference type="AlphaFoldDB" id="B0VHS7"/>
<dbReference type="GO" id="GO:0015421">
    <property type="term" value="F:ABC-type oligopeptide transporter activity"/>
    <property type="evidence" value="ECO:0007669"/>
    <property type="project" value="TreeGrafter"/>
</dbReference>
<sequence length="585" mass="66471">MAEDKLTFTYYLKLLFPFVKKDLGLLIFGLFAMLVTSGLRLLNPLILAQIIDHSIPDKNMAQMFQYGAYFVIVILLSGLLSYLQILLLSRLGIKIITKFKGNVFSHLLKLPVSWFNKQPVGELIARVESDSERVKVLFSDLSITIIGNVLFFIGGFVILFILQWQITIYILPAIILCGIGYWFLFKYLNKFFRLIRERYAIITAKITDYVQGIQMIQALNQEKKALQDVEKASLAKKKVEVHTQVIEYGSQSIFSFMVNVVFIIIVILVSAPKIIAGTLTVGILIVFIQYIYQLVWPLMQISENVMQIQRSFASLKRILELTELPTEDDTYTGTKIPVFAQEIKFENVWFAYKEDEWVLKDISFTIPKGKKIALVGPSGSGKTTTVSLLCGFYPVEKGRILIDGVPLSEMDFREWRKKIGLILQDVYLFPGSILENVRVYNDQISEDKVQKAISIVQLDDFIKKLPEGINAELAERGQNISQGEKQLISFARALAFEAEIIIMDEATASIDPQTEAKIQRSMENLLSGKTALVVAHRLTSVLDADEILYFSDGRITARGKHNELLQTSPEYQKLVELQMLKVQDE</sequence>
<dbReference type="PROSITE" id="PS50929">
    <property type="entry name" value="ABC_TM1F"/>
    <property type="match status" value="1"/>
</dbReference>
<evidence type="ECO:0000313" key="13">
    <source>
        <dbReference type="Proteomes" id="UP000002019"/>
    </source>
</evidence>
<dbReference type="Pfam" id="PF00005">
    <property type="entry name" value="ABC_tran"/>
    <property type="match status" value="1"/>
</dbReference>
<dbReference type="SMART" id="SM00382">
    <property type="entry name" value="AAA"/>
    <property type="match status" value="1"/>
</dbReference>
<feature type="transmembrane region" description="Helical" evidence="9">
    <location>
        <begin position="141"/>
        <end position="162"/>
    </location>
</feature>
<feature type="transmembrane region" description="Helical" evidence="9">
    <location>
        <begin position="274"/>
        <end position="292"/>
    </location>
</feature>
<dbReference type="PANTHER" id="PTHR43394:SF1">
    <property type="entry name" value="ATP-BINDING CASSETTE SUB-FAMILY B MEMBER 10, MITOCHONDRIAL"/>
    <property type="match status" value="1"/>
</dbReference>
<dbReference type="GO" id="GO:0005886">
    <property type="term" value="C:plasma membrane"/>
    <property type="evidence" value="ECO:0007669"/>
    <property type="project" value="UniProtKB-SubCell"/>
</dbReference>
<dbReference type="InterPro" id="IPR017871">
    <property type="entry name" value="ABC_transporter-like_CS"/>
</dbReference>
<dbReference type="KEGG" id="caci:CLOAM1020"/>
<evidence type="ECO:0000256" key="3">
    <source>
        <dbReference type="ARBA" id="ARBA00022475"/>
    </source>
</evidence>
<dbReference type="RefSeq" id="WP_015424750.1">
    <property type="nucleotide sequence ID" value="NC_020449.1"/>
</dbReference>
<evidence type="ECO:0000256" key="5">
    <source>
        <dbReference type="ARBA" id="ARBA00022741"/>
    </source>
</evidence>
<proteinExistence type="predicted"/>
<feature type="domain" description="ABC transmembrane type-1" evidence="11">
    <location>
        <begin position="27"/>
        <end position="310"/>
    </location>
</feature>
<keyword evidence="3" id="KW-1003">Cell membrane</keyword>
<keyword evidence="12" id="KW-0378">Hydrolase</keyword>
<comment type="subcellular location">
    <subcellularLocation>
        <location evidence="1">Cell membrane</location>
        <topology evidence="1">Multi-pass membrane protein</topology>
    </subcellularLocation>
</comment>
<dbReference type="EC" id="3.6.3.-" evidence="12"/>
<dbReference type="GO" id="GO:0005524">
    <property type="term" value="F:ATP binding"/>
    <property type="evidence" value="ECO:0007669"/>
    <property type="project" value="UniProtKB-KW"/>
</dbReference>
<dbReference type="InterPro" id="IPR003439">
    <property type="entry name" value="ABC_transporter-like_ATP-bd"/>
</dbReference>
<dbReference type="HOGENOM" id="CLU_000604_84_3_0"/>
<feature type="transmembrane region" description="Helical" evidence="9">
    <location>
        <begin position="23"/>
        <end position="46"/>
    </location>
</feature>
<dbReference type="PANTHER" id="PTHR43394">
    <property type="entry name" value="ATP-DEPENDENT PERMEASE MDL1, MITOCHONDRIAL"/>
    <property type="match status" value="1"/>
</dbReference>
<evidence type="ECO:0000256" key="2">
    <source>
        <dbReference type="ARBA" id="ARBA00022448"/>
    </source>
</evidence>
<organism evidence="12 13">
    <name type="scientific">Cloacimonas acidaminovorans (strain Evry)</name>
    <dbReference type="NCBI Taxonomy" id="459349"/>
    <lineage>
        <taxon>Bacteria</taxon>
        <taxon>Pseudomonadati</taxon>
        <taxon>Candidatus Cloacimonadota</taxon>
        <taxon>Candidatus Cloacimonadia</taxon>
        <taxon>Candidatus Cloacimonadales</taxon>
        <taxon>Candidatus Cloacimonadaceae</taxon>
        <taxon>Candidatus Cloacimonas</taxon>
    </lineage>
</organism>
<dbReference type="SUPFAM" id="SSF52540">
    <property type="entry name" value="P-loop containing nucleoside triphosphate hydrolases"/>
    <property type="match status" value="1"/>
</dbReference>
<keyword evidence="5" id="KW-0547">Nucleotide-binding</keyword>
<accession>B0VHS7</accession>
<gene>
    <name evidence="12" type="ordered locus">CLOAM1020</name>
</gene>
<dbReference type="PROSITE" id="PS00211">
    <property type="entry name" value="ABC_TRANSPORTER_1"/>
    <property type="match status" value="1"/>
</dbReference>
<evidence type="ECO:0000259" key="10">
    <source>
        <dbReference type="PROSITE" id="PS50893"/>
    </source>
</evidence>
<evidence type="ECO:0000256" key="9">
    <source>
        <dbReference type="SAM" id="Phobius"/>
    </source>
</evidence>
<keyword evidence="8 9" id="KW-0472">Membrane</keyword>
<dbReference type="STRING" id="459349.CLOAM1020"/>
<dbReference type="InterPro" id="IPR039421">
    <property type="entry name" value="Type_1_exporter"/>
</dbReference>
<dbReference type="GO" id="GO:0016887">
    <property type="term" value="F:ATP hydrolysis activity"/>
    <property type="evidence" value="ECO:0007669"/>
    <property type="project" value="InterPro"/>
</dbReference>